<gene>
    <name evidence="1" type="ORF">G1C95_1760</name>
</gene>
<organism evidence="1 2">
    <name type="scientific">Bifidobacterium oedipodis</name>
    <dbReference type="NCBI Taxonomy" id="2675322"/>
    <lineage>
        <taxon>Bacteria</taxon>
        <taxon>Bacillati</taxon>
        <taxon>Actinomycetota</taxon>
        <taxon>Actinomycetes</taxon>
        <taxon>Bifidobacteriales</taxon>
        <taxon>Bifidobacteriaceae</taxon>
        <taxon>Bifidobacterium</taxon>
    </lineage>
</organism>
<dbReference type="RefSeq" id="WP_169172600.1">
    <property type="nucleotide sequence ID" value="NZ_JAAIII010000005.1"/>
</dbReference>
<reference evidence="1 2" key="1">
    <citation type="submission" date="2020-02" db="EMBL/GenBank/DDBJ databases">
        <title>Characterization of phylogenetic diversity of novel bifidobacterial species isolated in Czech ZOOs.</title>
        <authorList>
            <person name="Lugli G.A."/>
            <person name="Vera N.B."/>
            <person name="Ventura M."/>
        </authorList>
    </citation>
    <scope>NUCLEOTIDE SEQUENCE [LARGE SCALE GENOMIC DNA]</scope>
    <source>
        <strain evidence="1 2">DSM 109957</strain>
    </source>
</reference>
<name>A0A7Y0ERE0_9BIFI</name>
<dbReference type="EMBL" id="JAAIII010000005">
    <property type="protein sequence ID" value="NMM94573.1"/>
    <property type="molecule type" value="Genomic_DNA"/>
</dbReference>
<keyword evidence="2" id="KW-1185">Reference proteome</keyword>
<evidence type="ECO:0000313" key="1">
    <source>
        <dbReference type="EMBL" id="NMM94573.1"/>
    </source>
</evidence>
<protein>
    <recommendedName>
        <fullName evidence="3">Six-hairpin glycosidase</fullName>
    </recommendedName>
</protein>
<accession>A0A7Y0ERE0</accession>
<sequence>MYTLGYNAPTTPAYADTASMTSPLGHVAIRFNDDATNMNWLRDDHPYAAVSALGGIASEVTMERNGDLIRTTVTLTNTTDKTVFTTVGDIGITLPLEDRYYDESGEYSIDQHCNTHLFCGGTSSWVLALRMSGRAPHLGLVLTEGALANYSTSRDFAHYSNDRGCFVLHPEAMEFAAGQSHRISWTIFPCQDREDFFAQTAQLNPRFIRATWDHTVTFPGRTVTLTIAPAFEAARVTVNGQEAVRQPDGRYRFEYTPDAEAAHTADWLSDRIGEHVFTIEATALADEADDPNDVDAEAPRYTARTRVFVSESVEQVLADRARFIIERQQYRGTDPHLKGAYLAYDNEEERQYYYARSSESGMINDYNAGRERAGMANFLASYARALRDGVVAVPQGLAGGAQGLIDRISESLADYRAFVARELVDPTTGYVYNDSPRDDSYKRLYNAPWYATFFDELYKFTGDSRDLDMALAIVRNFYEHDSWRFYTIEMPILAVTGDLKAAGRDADYADVKAMFLRHARTLAQLGLHYPKHEVNYEQSIVAPAASVIAQAALLGEDKDLAAAALQQAQVLDQFQGCQPDAHLGEVSIRHWDGFWFGKRKQYGDTLPHYWSGLTGNVFDLIADLVDRGLLDAGSVVGDSVAVAGNTGVAAGSADSAESAADTLRRRALASRYANLQLFFPGGRASAAFLFPYSVNGERAHFADPMANDQDWALYFILRSRLAGRQG</sequence>
<dbReference type="AlphaFoldDB" id="A0A7Y0ERE0"/>
<comment type="caution">
    <text evidence="1">The sequence shown here is derived from an EMBL/GenBank/DDBJ whole genome shotgun (WGS) entry which is preliminary data.</text>
</comment>
<dbReference type="Proteomes" id="UP000532194">
    <property type="component" value="Unassembled WGS sequence"/>
</dbReference>
<proteinExistence type="predicted"/>
<evidence type="ECO:0000313" key="2">
    <source>
        <dbReference type="Proteomes" id="UP000532194"/>
    </source>
</evidence>
<evidence type="ECO:0008006" key="3">
    <source>
        <dbReference type="Google" id="ProtNLM"/>
    </source>
</evidence>